<sequence>MLEQHASHVYSLSTSPHRTLSSQSLDPLNKTPRTPTFSDIPPEQPKPYRPSEWSLISISRPSTTSARLIVTLEHLKTKALFAWPMNLATPEKGTCYVTPLSPEQEDQPPDELLSISLKVLTDVIRSWMVLQKSLGVRRASASHWDVDAICRTLGLKVMDQQHRGEALARQNLPMDEGDSRPDSLASESSARPSFIPGTSSESAVDTGPATSSSSPSISSKVEWIGPAFGTGIVSSSPASSASSALPTPPALDLDKRRPSYSTILTPLQTLNLSLPGPADSQESAKDGGQAQSLSVPFIHLCEPTPVSPKTDRFELPTTLTDPSSYEKEQGCGLGILSQT</sequence>
<reference evidence="1 2" key="1">
    <citation type="journal article" date="2018" name="Mol. Biol. Evol.">
        <title>Broad Genomic Sampling Reveals a Smut Pathogenic Ancestry of the Fungal Clade Ustilaginomycotina.</title>
        <authorList>
            <person name="Kijpornyongpan T."/>
            <person name="Mondo S.J."/>
            <person name="Barry K."/>
            <person name="Sandor L."/>
            <person name="Lee J."/>
            <person name="Lipzen A."/>
            <person name="Pangilinan J."/>
            <person name="LaButti K."/>
            <person name="Hainaut M."/>
            <person name="Henrissat B."/>
            <person name="Grigoriev I.V."/>
            <person name="Spatafora J.W."/>
            <person name="Aime M.C."/>
        </authorList>
    </citation>
    <scope>NUCLEOTIDE SEQUENCE [LARGE SCALE GENOMIC DNA]</scope>
    <source>
        <strain evidence="1 2">SA 807</strain>
    </source>
</reference>
<dbReference type="Proteomes" id="UP000245626">
    <property type="component" value="Unassembled WGS sequence"/>
</dbReference>
<organism evidence="1 2">
    <name type="scientific">Violaceomyces palustris</name>
    <dbReference type="NCBI Taxonomy" id="1673888"/>
    <lineage>
        <taxon>Eukaryota</taxon>
        <taxon>Fungi</taxon>
        <taxon>Dikarya</taxon>
        <taxon>Basidiomycota</taxon>
        <taxon>Ustilaginomycotina</taxon>
        <taxon>Ustilaginomycetes</taxon>
        <taxon>Violaceomycetales</taxon>
        <taxon>Violaceomycetaceae</taxon>
        <taxon>Violaceomyces</taxon>
    </lineage>
</organism>
<evidence type="ECO:0000313" key="1">
    <source>
        <dbReference type="EMBL" id="PWN49055.1"/>
    </source>
</evidence>
<gene>
    <name evidence="1" type="ORF">IE53DRAFT_411895</name>
</gene>
<protein>
    <submittedName>
        <fullName evidence="1">Uncharacterized protein</fullName>
    </submittedName>
</protein>
<evidence type="ECO:0000313" key="2">
    <source>
        <dbReference type="Proteomes" id="UP000245626"/>
    </source>
</evidence>
<accession>A0ACD0NTC7</accession>
<proteinExistence type="predicted"/>
<dbReference type="EMBL" id="KZ820104">
    <property type="protein sequence ID" value="PWN49055.1"/>
    <property type="molecule type" value="Genomic_DNA"/>
</dbReference>
<name>A0ACD0NTC7_9BASI</name>
<keyword evidence="2" id="KW-1185">Reference proteome</keyword>